<keyword evidence="1" id="KW-1185">Reference proteome</keyword>
<sequence length="128" mass="14632">RLKGSLFYQYKTTYLSFCLTNTTKNNKCIKAGRDPDKARIVSYKLKTSIKICVPYAAALNVKNVANHSSANSLALDEYHQFYSAVYEAKLRRCFQRFACSHDHTSTTKFDFTQNSGEKFQEHGELINA</sequence>
<organism evidence="1 2">
    <name type="scientific">Romanomermis culicivorax</name>
    <name type="common">Nematode worm</name>
    <dbReference type="NCBI Taxonomy" id="13658"/>
    <lineage>
        <taxon>Eukaryota</taxon>
        <taxon>Metazoa</taxon>
        <taxon>Ecdysozoa</taxon>
        <taxon>Nematoda</taxon>
        <taxon>Enoplea</taxon>
        <taxon>Dorylaimia</taxon>
        <taxon>Mermithida</taxon>
        <taxon>Mermithoidea</taxon>
        <taxon>Mermithidae</taxon>
        <taxon>Romanomermis</taxon>
    </lineage>
</organism>
<accession>A0A915JPF1</accession>
<dbReference type="AlphaFoldDB" id="A0A915JPF1"/>
<evidence type="ECO:0000313" key="1">
    <source>
        <dbReference type="Proteomes" id="UP000887565"/>
    </source>
</evidence>
<name>A0A915JPF1_ROMCU</name>
<reference evidence="2" key="1">
    <citation type="submission" date="2022-11" db="UniProtKB">
        <authorList>
            <consortium name="WormBaseParasite"/>
        </authorList>
    </citation>
    <scope>IDENTIFICATION</scope>
</reference>
<dbReference type="WBParaSite" id="nRc.2.0.1.t27968-RA">
    <property type="protein sequence ID" value="nRc.2.0.1.t27968-RA"/>
    <property type="gene ID" value="nRc.2.0.1.g27968"/>
</dbReference>
<proteinExistence type="predicted"/>
<evidence type="ECO:0000313" key="2">
    <source>
        <dbReference type="WBParaSite" id="nRc.2.0.1.t27968-RA"/>
    </source>
</evidence>
<dbReference type="Proteomes" id="UP000887565">
    <property type="component" value="Unplaced"/>
</dbReference>
<protein>
    <submittedName>
        <fullName evidence="2">Uncharacterized protein</fullName>
    </submittedName>
</protein>